<proteinExistence type="predicted"/>
<dbReference type="EMBL" id="KR861289">
    <property type="protein sequence ID" value="AKN10845.1"/>
    <property type="molecule type" value="Genomic_DNA"/>
</dbReference>
<reference evidence="1" key="1">
    <citation type="journal article" date="2015" name="J. Clin. Microbiol.">
        <title>Long-Range HIV Genotyping Using Viral RNA and Proviral DNA for Analysis of HIV Drug Resistance and HIV Clustering.</title>
        <authorList>
            <person name="Novitsky V."/>
            <person name="Zahralban-Steele M."/>
            <person name="McLane M.F."/>
            <person name="Moyo S."/>
            <person name="van Widenfelt E."/>
            <person name="Gaseitsiwe S."/>
            <person name="Makhema J."/>
            <person name="Essex M."/>
        </authorList>
    </citation>
    <scope>NUCLEOTIDE SEQUENCE</scope>
    <source>
        <strain evidence="1">Bcpp_00262_amp2</strain>
    </source>
</reference>
<evidence type="ECO:0000313" key="1">
    <source>
        <dbReference type="EMBL" id="AKN10845.1"/>
    </source>
</evidence>
<name>A0A0H3YAD3_HV1</name>
<sequence length="27" mass="2973">MVDWLAEVDYRVEVGALTVALIIAIIV</sequence>
<protein>
    <submittedName>
        <fullName evidence="1">Truncated vpu protein</fullName>
    </submittedName>
</protein>
<organism evidence="1">
    <name type="scientific">Human immunodeficiency virus type 1</name>
    <name type="common">HIV-1</name>
    <dbReference type="NCBI Taxonomy" id="11676"/>
    <lineage>
        <taxon>Viruses</taxon>
        <taxon>Riboviria</taxon>
        <taxon>Pararnavirae</taxon>
        <taxon>Artverviricota</taxon>
        <taxon>Revtraviricetes</taxon>
        <taxon>Ortervirales</taxon>
        <taxon>Retroviridae</taxon>
        <taxon>Orthoretrovirinae</taxon>
        <taxon>Lentivirus</taxon>
        <taxon>Lentivirus humimdef1</taxon>
    </lineage>
</organism>
<gene>
    <name evidence="1" type="primary">vpu</name>
</gene>
<organismHost>
    <name type="scientific">Homo sapiens</name>
    <name type="common">Human</name>
    <dbReference type="NCBI Taxonomy" id="9606"/>
</organismHost>
<accession>A0A0H3YAD3</accession>